<feature type="transmembrane region" description="Helical" evidence="7">
    <location>
        <begin position="21"/>
        <end position="40"/>
    </location>
</feature>
<proteinExistence type="predicted"/>
<feature type="transmembrane region" description="Helical" evidence="7">
    <location>
        <begin position="436"/>
        <end position="460"/>
    </location>
</feature>
<sequence>MSWHFLERWVEKANQYSTLVGKIWITFLIVCRMVIVASVGDRVYSDEQSEFKCNTLQPGCTNVCFNQFSPISHLRFWSFQILVVATPSVLFAIFSGHKTSEKKSATKRNAVSHDENEIRAKEKRNFGRKENLSRLQTSKIGKTSLKLKEFLSPTQQQPLLPTSFQEKKFKGLEHEKTFHNSRVKSTLIRLPNFYSNESKCDIKLEDELKFPNVFPSRKHSEKSRFSHKLSADNKNNIIYDAIKLVDNTQNPPNAEVDNKRSRNNNNNSNEIGKATFWKHPTMIDQKQRHIRRLVDPSCQGNGILDEQSKAPCRHPLNDDITYNKDHIVSGDIGSFVEADMHQPLFSGIKQPPHNHADNSFASKSNLAAAKPENGDEGVGQQDQPFLIPGNAYAPNPIVEKPKFWEDQPLKSKRNRESKKFNFKKGIIKNDSLNSHFYWYLINVFVRLLLEIAFTIGQIILFGFKVPDMYKCKRWPCPNTVDCFSSRPKEKTIFLWFMFIYNCICVLLNFCELAYLLYVYAKHYCKKRAKMYDGNEAEIFDETNDFIGVRLTPEEATSYRSRKIRAKGIRHKGGRGSKMRWSKWGYRQKIIDENYIRSGKMRSAREKGNIENHDLGLMTTLQSEEDRVIDMEIMEREMENDMNEQYYNDGQDCDATRDNADGNEDL</sequence>
<dbReference type="Gene3D" id="1.20.1440.80">
    <property type="entry name" value="Gap junction channel protein cysteine-rich domain"/>
    <property type="match status" value="2"/>
</dbReference>
<name>A0ABP0EXA9_CLALP</name>
<dbReference type="Pfam" id="PF00029">
    <property type="entry name" value="Connexin"/>
    <property type="match status" value="2"/>
</dbReference>
<feature type="region of interest" description="Disordered" evidence="6">
    <location>
        <begin position="644"/>
        <end position="665"/>
    </location>
</feature>
<comment type="subcellular location">
    <subcellularLocation>
        <location evidence="1">Cell membrane</location>
        <topology evidence="1">Multi-pass membrane protein</topology>
    </subcellularLocation>
</comment>
<feature type="region of interest" description="Disordered" evidence="6">
    <location>
        <begin position="248"/>
        <end position="272"/>
    </location>
</feature>
<dbReference type="Proteomes" id="UP001642483">
    <property type="component" value="Unassembled WGS sequence"/>
</dbReference>
<evidence type="ECO:0000256" key="3">
    <source>
        <dbReference type="ARBA" id="ARBA00022692"/>
    </source>
</evidence>
<dbReference type="PANTHER" id="PTHR11984:SF53">
    <property type="entry name" value="GAP JUNCTION PROTEIN"/>
    <property type="match status" value="1"/>
</dbReference>
<evidence type="ECO:0000256" key="1">
    <source>
        <dbReference type="ARBA" id="ARBA00004651"/>
    </source>
</evidence>
<feature type="domain" description="Connexin cysteine-rich" evidence="9">
    <location>
        <begin position="449"/>
        <end position="515"/>
    </location>
</feature>
<evidence type="ECO:0000313" key="11">
    <source>
        <dbReference type="Proteomes" id="UP001642483"/>
    </source>
</evidence>
<evidence type="ECO:0000313" key="10">
    <source>
        <dbReference type="EMBL" id="CAK8672104.1"/>
    </source>
</evidence>
<keyword evidence="3 7" id="KW-0812">Transmembrane</keyword>
<evidence type="ECO:0000259" key="9">
    <source>
        <dbReference type="SMART" id="SM01089"/>
    </source>
</evidence>
<keyword evidence="2" id="KW-1003">Cell membrane</keyword>
<dbReference type="SMART" id="SM00037">
    <property type="entry name" value="CNX"/>
    <property type="match status" value="1"/>
</dbReference>
<evidence type="ECO:0000259" key="8">
    <source>
        <dbReference type="SMART" id="SM00037"/>
    </source>
</evidence>
<feature type="transmembrane region" description="Helical" evidence="7">
    <location>
        <begin position="493"/>
        <end position="520"/>
    </location>
</feature>
<dbReference type="EMBL" id="CAWYQH010000001">
    <property type="protein sequence ID" value="CAK8672104.1"/>
    <property type="molecule type" value="Genomic_DNA"/>
</dbReference>
<dbReference type="InterPro" id="IPR013092">
    <property type="entry name" value="Connexin_N"/>
</dbReference>
<organism evidence="10 11">
    <name type="scientific">Clavelina lepadiformis</name>
    <name type="common">Light-bulb sea squirt</name>
    <name type="synonym">Ascidia lepadiformis</name>
    <dbReference type="NCBI Taxonomy" id="159417"/>
    <lineage>
        <taxon>Eukaryota</taxon>
        <taxon>Metazoa</taxon>
        <taxon>Chordata</taxon>
        <taxon>Tunicata</taxon>
        <taxon>Ascidiacea</taxon>
        <taxon>Aplousobranchia</taxon>
        <taxon>Clavelinidae</taxon>
        <taxon>Clavelina</taxon>
    </lineage>
</organism>
<dbReference type="PRINTS" id="PR00206">
    <property type="entry name" value="CONNEXIN"/>
</dbReference>
<keyword evidence="5 7" id="KW-0472">Membrane</keyword>
<evidence type="ECO:0000256" key="2">
    <source>
        <dbReference type="ARBA" id="ARBA00022475"/>
    </source>
</evidence>
<dbReference type="PANTHER" id="PTHR11984">
    <property type="entry name" value="CONNEXIN"/>
    <property type="match status" value="1"/>
</dbReference>
<accession>A0ABP0EXA9</accession>
<evidence type="ECO:0000256" key="5">
    <source>
        <dbReference type="ARBA" id="ARBA00023136"/>
    </source>
</evidence>
<evidence type="ECO:0000256" key="4">
    <source>
        <dbReference type="ARBA" id="ARBA00022989"/>
    </source>
</evidence>
<reference evidence="10 11" key="1">
    <citation type="submission" date="2024-02" db="EMBL/GenBank/DDBJ databases">
        <authorList>
            <person name="Daric V."/>
            <person name="Darras S."/>
        </authorList>
    </citation>
    <scope>NUCLEOTIDE SEQUENCE [LARGE SCALE GENOMIC DNA]</scope>
</reference>
<keyword evidence="11" id="KW-1185">Reference proteome</keyword>
<dbReference type="SMART" id="SM01089">
    <property type="entry name" value="Connexin_CCC"/>
    <property type="match status" value="1"/>
</dbReference>
<feature type="transmembrane region" description="Helical" evidence="7">
    <location>
        <begin position="76"/>
        <end position="94"/>
    </location>
</feature>
<dbReference type="InterPro" id="IPR000500">
    <property type="entry name" value="Connexin"/>
</dbReference>
<protein>
    <recommendedName>
        <fullName evidence="12">Gap junction protein</fullName>
    </recommendedName>
</protein>
<keyword evidence="4 7" id="KW-1133">Transmembrane helix</keyword>
<evidence type="ECO:0008006" key="12">
    <source>
        <dbReference type="Google" id="ProtNLM"/>
    </source>
</evidence>
<feature type="domain" description="Connexin N-terminal" evidence="8">
    <location>
        <begin position="42"/>
        <end position="75"/>
    </location>
</feature>
<comment type="caution">
    <text evidence="10">The sequence shown here is derived from an EMBL/GenBank/DDBJ whole genome shotgun (WGS) entry which is preliminary data.</text>
</comment>
<evidence type="ECO:0000256" key="6">
    <source>
        <dbReference type="SAM" id="MobiDB-lite"/>
    </source>
</evidence>
<dbReference type="InterPro" id="IPR038359">
    <property type="entry name" value="Connexin_N_sf"/>
</dbReference>
<gene>
    <name evidence="10" type="ORF">CVLEPA_LOCUS1096</name>
</gene>
<evidence type="ECO:0000256" key="7">
    <source>
        <dbReference type="SAM" id="Phobius"/>
    </source>
</evidence>
<dbReference type="InterPro" id="IPR019570">
    <property type="entry name" value="Connexin_CCC"/>
</dbReference>